<dbReference type="PANTHER" id="PTHR21011:SF1">
    <property type="entry name" value="SMALL RIBOSOMAL SUBUNIT PROTEIN BS6M"/>
    <property type="match status" value="1"/>
</dbReference>
<protein>
    <recommendedName>
        <fullName evidence="2 3">Small ribosomal subunit protein bS6</fullName>
    </recommendedName>
</protein>
<gene>
    <name evidence="3" type="primary">rpsF</name>
    <name evidence="4" type="ORF">A2824_02705</name>
</gene>
<dbReference type="AlphaFoldDB" id="A0A1F6VIU2"/>
<organism evidence="4 5">
    <name type="scientific">Candidatus Nomurabacteria bacterium RIFCSPHIGHO2_01_FULL_42_16</name>
    <dbReference type="NCBI Taxonomy" id="1801743"/>
    <lineage>
        <taxon>Bacteria</taxon>
        <taxon>Candidatus Nomuraibacteriota</taxon>
    </lineage>
</organism>
<comment type="caution">
    <text evidence="4">The sequence shown here is derived from an EMBL/GenBank/DDBJ whole genome shotgun (WGS) entry which is preliminary data.</text>
</comment>
<dbReference type="STRING" id="1801743.A2824_02705"/>
<comment type="similarity">
    <text evidence="1 3">Belongs to the bacterial ribosomal protein bS6 family.</text>
</comment>
<dbReference type="Proteomes" id="UP000178059">
    <property type="component" value="Unassembled WGS sequence"/>
</dbReference>
<dbReference type="InterPro" id="IPR035980">
    <property type="entry name" value="Ribosomal_bS6_sf"/>
</dbReference>
<name>A0A1F6VIU2_9BACT</name>
<dbReference type="GO" id="GO:1990904">
    <property type="term" value="C:ribonucleoprotein complex"/>
    <property type="evidence" value="ECO:0007669"/>
    <property type="project" value="UniProtKB-KW"/>
</dbReference>
<keyword evidence="3" id="KW-0699">rRNA-binding</keyword>
<dbReference type="Gene3D" id="3.30.70.60">
    <property type="match status" value="1"/>
</dbReference>
<dbReference type="CDD" id="cd00473">
    <property type="entry name" value="bS6"/>
    <property type="match status" value="1"/>
</dbReference>
<dbReference type="GO" id="GO:0070181">
    <property type="term" value="F:small ribosomal subunit rRNA binding"/>
    <property type="evidence" value="ECO:0007669"/>
    <property type="project" value="TreeGrafter"/>
</dbReference>
<proteinExistence type="inferred from homology"/>
<dbReference type="Pfam" id="PF01250">
    <property type="entry name" value="Ribosomal_S6"/>
    <property type="match status" value="1"/>
</dbReference>
<dbReference type="GO" id="GO:0005840">
    <property type="term" value="C:ribosome"/>
    <property type="evidence" value="ECO:0007669"/>
    <property type="project" value="UniProtKB-KW"/>
</dbReference>
<dbReference type="EMBL" id="MFTT01000023">
    <property type="protein sequence ID" value="OGI69567.1"/>
    <property type="molecule type" value="Genomic_DNA"/>
</dbReference>
<accession>A0A1F6VIU2</accession>
<evidence type="ECO:0000256" key="3">
    <source>
        <dbReference type="HAMAP-Rule" id="MF_00360"/>
    </source>
</evidence>
<evidence type="ECO:0000256" key="1">
    <source>
        <dbReference type="ARBA" id="ARBA00009512"/>
    </source>
</evidence>
<dbReference type="GO" id="GO:0003735">
    <property type="term" value="F:structural constituent of ribosome"/>
    <property type="evidence" value="ECO:0007669"/>
    <property type="project" value="InterPro"/>
</dbReference>
<dbReference type="InterPro" id="IPR020814">
    <property type="entry name" value="Ribosomal_S6_plastid/chlpt"/>
</dbReference>
<dbReference type="GO" id="GO:0005737">
    <property type="term" value="C:cytoplasm"/>
    <property type="evidence" value="ECO:0007669"/>
    <property type="project" value="UniProtKB-ARBA"/>
</dbReference>
<dbReference type="HAMAP" id="MF_00360">
    <property type="entry name" value="Ribosomal_bS6"/>
    <property type="match status" value="1"/>
</dbReference>
<dbReference type="SUPFAM" id="SSF54995">
    <property type="entry name" value="Ribosomal protein S6"/>
    <property type="match status" value="1"/>
</dbReference>
<keyword evidence="3" id="KW-0687">Ribonucleoprotein</keyword>
<comment type="function">
    <text evidence="3">Binds together with bS18 to 16S ribosomal RNA.</text>
</comment>
<evidence type="ECO:0000313" key="5">
    <source>
        <dbReference type="Proteomes" id="UP000178059"/>
    </source>
</evidence>
<dbReference type="InterPro" id="IPR000529">
    <property type="entry name" value="Ribosomal_bS6"/>
</dbReference>
<keyword evidence="3" id="KW-0689">Ribosomal protein</keyword>
<evidence type="ECO:0000256" key="2">
    <source>
        <dbReference type="ARBA" id="ARBA00035294"/>
    </source>
</evidence>
<dbReference type="PANTHER" id="PTHR21011">
    <property type="entry name" value="MITOCHONDRIAL 28S RIBOSOMAL PROTEIN S6"/>
    <property type="match status" value="1"/>
</dbReference>
<dbReference type="InterPro" id="IPR014717">
    <property type="entry name" value="Transl_elong_EF1B/ribsomal_bS6"/>
</dbReference>
<evidence type="ECO:0000313" key="4">
    <source>
        <dbReference type="EMBL" id="OGI69567.1"/>
    </source>
</evidence>
<reference evidence="4 5" key="1">
    <citation type="journal article" date="2016" name="Nat. Commun.">
        <title>Thousands of microbial genomes shed light on interconnected biogeochemical processes in an aquifer system.</title>
        <authorList>
            <person name="Anantharaman K."/>
            <person name="Brown C.T."/>
            <person name="Hug L.A."/>
            <person name="Sharon I."/>
            <person name="Castelle C.J."/>
            <person name="Probst A.J."/>
            <person name="Thomas B.C."/>
            <person name="Singh A."/>
            <person name="Wilkins M.J."/>
            <person name="Karaoz U."/>
            <person name="Brodie E.L."/>
            <person name="Williams K.H."/>
            <person name="Hubbard S.S."/>
            <person name="Banfield J.F."/>
        </authorList>
    </citation>
    <scope>NUCLEOTIDE SEQUENCE [LARGE SCALE GENOMIC DNA]</scope>
</reference>
<dbReference type="GO" id="GO:0006412">
    <property type="term" value="P:translation"/>
    <property type="evidence" value="ECO:0007669"/>
    <property type="project" value="UniProtKB-UniRule"/>
</dbReference>
<sequence>MPDKEMKIYELSYLLVSSLKEEEVPAKVGNLKEAISHLGGAFISEEYPKLINLAYTIERVIANKKNKWSQGYFGWFKFELSADGISKLKGLLDLDQDVIRFLIIRTVRENTLAPRGRFQQAQKSKFKRRIGDREEKEAKEVKEGIPATAEEIDKKIEELIA</sequence>
<keyword evidence="3" id="KW-0694">RNA-binding</keyword>